<dbReference type="SUPFAM" id="SSF56112">
    <property type="entry name" value="Protein kinase-like (PK-like)"/>
    <property type="match status" value="1"/>
</dbReference>
<evidence type="ECO:0000256" key="1">
    <source>
        <dbReference type="SAM" id="MobiDB-lite"/>
    </source>
</evidence>
<organism evidence="2 3">
    <name type="scientific">Dentiscutata erythropus</name>
    <dbReference type="NCBI Taxonomy" id="1348616"/>
    <lineage>
        <taxon>Eukaryota</taxon>
        <taxon>Fungi</taxon>
        <taxon>Fungi incertae sedis</taxon>
        <taxon>Mucoromycota</taxon>
        <taxon>Glomeromycotina</taxon>
        <taxon>Glomeromycetes</taxon>
        <taxon>Diversisporales</taxon>
        <taxon>Gigasporaceae</taxon>
        <taxon>Dentiscutata</taxon>
    </lineage>
</organism>
<proteinExistence type="predicted"/>
<comment type="caution">
    <text evidence="2">The sequence shown here is derived from an EMBL/GenBank/DDBJ whole genome shotgun (WGS) entry which is preliminary data.</text>
</comment>
<dbReference type="EMBL" id="CAJVPY010017988">
    <property type="protein sequence ID" value="CAG8764709.1"/>
    <property type="molecule type" value="Genomic_DNA"/>
</dbReference>
<evidence type="ECO:0000313" key="2">
    <source>
        <dbReference type="EMBL" id="CAG8764709.1"/>
    </source>
</evidence>
<reference evidence="2" key="1">
    <citation type="submission" date="2021-06" db="EMBL/GenBank/DDBJ databases">
        <authorList>
            <person name="Kallberg Y."/>
            <person name="Tangrot J."/>
            <person name="Rosling A."/>
        </authorList>
    </citation>
    <scope>NUCLEOTIDE SEQUENCE</scope>
    <source>
        <strain evidence="2">MA453B</strain>
    </source>
</reference>
<feature type="non-terminal residue" evidence="2">
    <location>
        <position position="41"/>
    </location>
</feature>
<gene>
    <name evidence="2" type="ORF">DERYTH_LOCUS18134</name>
</gene>
<sequence length="41" mass="4381">MASRSQDHDARGLPAPSVGDYKVGAEIGRGSFATVYQGYHK</sequence>
<keyword evidence="3" id="KW-1185">Reference proteome</keyword>
<dbReference type="AlphaFoldDB" id="A0A9N9J5B3"/>
<protein>
    <submittedName>
        <fullName evidence="2">3597_t:CDS:1</fullName>
    </submittedName>
</protein>
<dbReference type="InterPro" id="IPR011009">
    <property type="entry name" value="Kinase-like_dom_sf"/>
</dbReference>
<accession>A0A9N9J5B3</accession>
<evidence type="ECO:0000313" key="3">
    <source>
        <dbReference type="Proteomes" id="UP000789405"/>
    </source>
</evidence>
<dbReference type="OrthoDB" id="346907at2759"/>
<feature type="region of interest" description="Disordered" evidence="1">
    <location>
        <begin position="1"/>
        <end position="20"/>
    </location>
</feature>
<feature type="compositionally biased region" description="Basic and acidic residues" evidence="1">
    <location>
        <begin position="1"/>
        <end position="11"/>
    </location>
</feature>
<name>A0A9N9J5B3_9GLOM</name>
<dbReference type="Proteomes" id="UP000789405">
    <property type="component" value="Unassembled WGS sequence"/>
</dbReference>